<evidence type="ECO:0000313" key="4">
    <source>
        <dbReference type="EMBL" id="CAH3032711.1"/>
    </source>
</evidence>
<dbReference type="InterPro" id="IPR038898">
    <property type="entry name" value="BROX"/>
</dbReference>
<comment type="caution">
    <text evidence="4">The sequence shown here is derived from an EMBL/GenBank/DDBJ whole genome shotgun (WGS) entry which is preliminary data.</text>
</comment>
<dbReference type="EMBL" id="CALNXI010000681">
    <property type="protein sequence ID" value="CAH3032711.1"/>
    <property type="molecule type" value="Genomic_DNA"/>
</dbReference>
<name>A0ABN8MRX9_9CNID</name>
<sequence>MAHWFHRNPIKASAPVTFESIRHVAANSSSSKMLSELKLARSKLLNYLTDPSNDAKSIQQATEIYLSFFHGLVNDPVAGSGDSKLRKLVMFKWTNSICGNTPTCEADSVFELTSMCIDVAIWYAKYAAKLAAKGEVSMDEAKEVHTTLRTAAGIFKFVKESLMPRLGELSAEKGADTDQRVLAAYQKQCVAEAQEVTVARAVELKHKASLISALTYETSKLFTDAGDELKSVDPLKAGKWKKYLDLKAAFYLSYAYCFSGDTLLEEDQCGKAIRALRESDKMYKKAEAISREYSSTKGPGTTARPWEHPFFLKLGPIIRKKLEKATHENGFIYFHKIPEEAPELELKATHGLASPQEFTLPAPHAMWGGDTYAGFDVSKAHPPQPKSQGAAGDVKPVPEPEDSSPVKPANNSSGCVVS</sequence>
<evidence type="ECO:0000256" key="1">
    <source>
        <dbReference type="ARBA" id="ARBA00008901"/>
    </source>
</evidence>
<dbReference type="InterPro" id="IPR004328">
    <property type="entry name" value="BRO1_dom"/>
</dbReference>
<dbReference type="Proteomes" id="UP001159427">
    <property type="component" value="Unassembled WGS sequence"/>
</dbReference>
<dbReference type="PANTHER" id="PTHR23032">
    <property type="entry name" value="BRO1 DOMAIN-CONTAINING PROTEIN BROX"/>
    <property type="match status" value="1"/>
</dbReference>
<feature type="region of interest" description="Disordered" evidence="2">
    <location>
        <begin position="374"/>
        <end position="418"/>
    </location>
</feature>
<protein>
    <recommendedName>
        <fullName evidence="3">BRO1 domain-containing protein</fullName>
    </recommendedName>
</protein>
<dbReference type="PROSITE" id="PS51180">
    <property type="entry name" value="BRO1"/>
    <property type="match status" value="1"/>
</dbReference>
<evidence type="ECO:0000256" key="2">
    <source>
        <dbReference type="SAM" id="MobiDB-lite"/>
    </source>
</evidence>
<evidence type="ECO:0000313" key="5">
    <source>
        <dbReference type="Proteomes" id="UP001159427"/>
    </source>
</evidence>
<keyword evidence="5" id="KW-1185">Reference proteome</keyword>
<gene>
    <name evidence="4" type="ORF">PEVE_00039096</name>
</gene>
<proteinExistence type="inferred from homology"/>
<accession>A0ABN8MRX9</accession>
<dbReference type="Pfam" id="PF03097">
    <property type="entry name" value="BRO1"/>
    <property type="match status" value="1"/>
</dbReference>
<organism evidence="4 5">
    <name type="scientific">Porites evermanni</name>
    <dbReference type="NCBI Taxonomy" id="104178"/>
    <lineage>
        <taxon>Eukaryota</taxon>
        <taxon>Metazoa</taxon>
        <taxon>Cnidaria</taxon>
        <taxon>Anthozoa</taxon>
        <taxon>Hexacorallia</taxon>
        <taxon>Scleractinia</taxon>
        <taxon>Fungiina</taxon>
        <taxon>Poritidae</taxon>
        <taxon>Porites</taxon>
    </lineage>
</organism>
<feature type="compositionally biased region" description="Polar residues" evidence="2">
    <location>
        <begin position="409"/>
        <end position="418"/>
    </location>
</feature>
<dbReference type="PANTHER" id="PTHR23032:SF13">
    <property type="entry name" value="BRO1 DOMAIN-CONTAINING PROTEIN BROX"/>
    <property type="match status" value="1"/>
</dbReference>
<reference evidence="4 5" key="1">
    <citation type="submission" date="2022-05" db="EMBL/GenBank/DDBJ databases">
        <authorList>
            <consortium name="Genoscope - CEA"/>
            <person name="William W."/>
        </authorList>
    </citation>
    <scope>NUCLEOTIDE SEQUENCE [LARGE SCALE GENOMIC DNA]</scope>
</reference>
<comment type="similarity">
    <text evidence="1">Belongs to the BROX family.</text>
</comment>
<dbReference type="SMART" id="SM01041">
    <property type="entry name" value="BRO1"/>
    <property type="match status" value="1"/>
</dbReference>
<evidence type="ECO:0000259" key="3">
    <source>
        <dbReference type="PROSITE" id="PS51180"/>
    </source>
</evidence>
<dbReference type="InterPro" id="IPR038499">
    <property type="entry name" value="BRO1_sf"/>
</dbReference>
<feature type="domain" description="BRO1" evidence="3">
    <location>
        <begin position="1"/>
        <end position="418"/>
    </location>
</feature>
<dbReference type="Gene3D" id="1.25.40.280">
    <property type="entry name" value="alix/aip1 like domains"/>
    <property type="match status" value="1"/>
</dbReference>